<dbReference type="RefSeq" id="WP_210094921.1">
    <property type="nucleotide sequence ID" value="NZ_BOSA01000003.1"/>
</dbReference>
<feature type="region of interest" description="Disordered" evidence="1">
    <location>
        <begin position="21"/>
        <end position="108"/>
    </location>
</feature>
<dbReference type="Pfam" id="PF07833">
    <property type="entry name" value="Cu_amine_oxidN1"/>
    <property type="match status" value="1"/>
</dbReference>
<dbReference type="Proteomes" id="UP000706926">
    <property type="component" value="Unassembled WGS sequence"/>
</dbReference>
<evidence type="ECO:0000259" key="3">
    <source>
        <dbReference type="Pfam" id="PF07833"/>
    </source>
</evidence>
<comment type="caution">
    <text evidence="4">The sequence shown here is derived from an EMBL/GenBank/DDBJ whole genome shotgun (WGS) entry which is preliminary data.</text>
</comment>
<organism evidence="4 5">
    <name type="scientific">Paenibacillus lactis</name>
    <dbReference type="NCBI Taxonomy" id="228574"/>
    <lineage>
        <taxon>Bacteria</taxon>
        <taxon>Bacillati</taxon>
        <taxon>Bacillota</taxon>
        <taxon>Bacilli</taxon>
        <taxon>Bacillales</taxon>
        <taxon>Paenibacillaceae</taxon>
        <taxon>Paenibacillus</taxon>
    </lineage>
</organism>
<feature type="chain" id="PRO_5046660018" description="Copper amine oxidase-like N-terminal domain-containing protein" evidence="2">
    <location>
        <begin position="25"/>
        <end position="322"/>
    </location>
</feature>
<protein>
    <recommendedName>
        <fullName evidence="3">Copper amine oxidase-like N-terminal domain-containing protein</fullName>
    </recommendedName>
</protein>
<evidence type="ECO:0000313" key="5">
    <source>
        <dbReference type="Proteomes" id="UP000706926"/>
    </source>
</evidence>
<evidence type="ECO:0000256" key="1">
    <source>
        <dbReference type="SAM" id="MobiDB-lite"/>
    </source>
</evidence>
<feature type="domain" description="Copper amine oxidase-like N-terminal" evidence="3">
    <location>
        <begin position="213"/>
        <end position="316"/>
    </location>
</feature>
<evidence type="ECO:0000256" key="2">
    <source>
        <dbReference type="SAM" id="SignalP"/>
    </source>
</evidence>
<reference evidence="4 5" key="1">
    <citation type="submission" date="2021-03" db="EMBL/GenBank/DDBJ databases">
        <title>Genomic Encyclopedia of Type Strains, Phase IV (KMG-IV): sequencing the most valuable type-strain genomes for metagenomic binning, comparative biology and taxonomic classification.</title>
        <authorList>
            <person name="Goeker M."/>
        </authorList>
    </citation>
    <scope>NUCLEOTIDE SEQUENCE [LARGE SCALE GENOMIC DNA]</scope>
    <source>
        <strain evidence="4 5">DSM 15596</strain>
    </source>
</reference>
<keyword evidence="5" id="KW-1185">Reference proteome</keyword>
<dbReference type="InterPro" id="IPR012854">
    <property type="entry name" value="Cu_amine_oxidase-like_N"/>
</dbReference>
<name>A0ABS4FCI0_9BACL</name>
<dbReference type="Gene3D" id="3.30.457.10">
    <property type="entry name" value="Copper amine oxidase-like, N-terminal domain"/>
    <property type="match status" value="1"/>
</dbReference>
<dbReference type="EMBL" id="JAGGKI010000007">
    <property type="protein sequence ID" value="MBP1893963.1"/>
    <property type="molecule type" value="Genomic_DNA"/>
</dbReference>
<proteinExistence type="predicted"/>
<feature type="compositionally biased region" description="Basic and acidic residues" evidence="1">
    <location>
        <begin position="34"/>
        <end position="60"/>
    </location>
</feature>
<accession>A0ABS4FCI0</accession>
<evidence type="ECO:0000313" key="4">
    <source>
        <dbReference type="EMBL" id="MBP1893963.1"/>
    </source>
</evidence>
<sequence>MKKTVILLFSAAMILGTTAGTALAKPGNTPPGHSSHDVKANESKETKESKDKNKDKDKQIEANQDGGIQSSDPVKQEEKPDQEPASTETENGDSSTADKSEPKEKGHKGYKGLLNAIQNVKDKPAGTVLANILLSEYEAELTDEQKKELEAIVEKDDALEKAADMLDKNGNVTDAVYVQEEAIKVNFKNLDLYKTLGKLNDKAGKKNGVKLYVNGVAADTEPFVKKGNTFVPFRAIAEALDAEVAWDPQDRTIIVTKDGVIIQLLVGSKAAKVNGKNVTLDAPATVTKGSTYVPVRFISEALNATVKWESESKTVVVYEEGQ</sequence>
<feature type="compositionally biased region" description="Polar residues" evidence="1">
    <location>
        <begin position="84"/>
        <end position="95"/>
    </location>
</feature>
<gene>
    <name evidence="4" type="ORF">J2Z18_003066</name>
</gene>
<dbReference type="GeneID" id="95405025"/>
<dbReference type="InterPro" id="IPR036582">
    <property type="entry name" value="Mao_N_sf"/>
</dbReference>
<keyword evidence="2" id="KW-0732">Signal</keyword>
<dbReference type="SUPFAM" id="SSF55383">
    <property type="entry name" value="Copper amine oxidase, domain N"/>
    <property type="match status" value="1"/>
</dbReference>
<feature type="signal peptide" evidence="2">
    <location>
        <begin position="1"/>
        <end position="24"/>
    </location>
</feature>